<protein>
    <submittedName>
        <fullName evidence="1">Uncharacterized protein</fullName>
    </submittedName>
</protein>
<name>A0A3M7QWH2_BRAPC</name>
<evidence type="ECO:0000313" key="2">
    <source>
        <dbReference type="Proteomes" id="UP000276133"/>
    </source>
</evidence>
<organism evidence="1 2">
    <name type="scientific">Brachionus plicatilis</name>
    <name type="common">Marine rotifer</name>
    <name type="synonym">Brachionus muelleri</name>
    <dbReference type="NCBI Taxonomy" id="10195"/>
    <lineage>
        <taxon>Eukaryota</taxon>
        <taxon>Metazoa</taxon>
        <taxon>Spiralia</taxon>
        <taxon>Gnathifera</taxon>
        <taxon>Rotifera</taxon>
        <taxon>Eurotatoria</taxon>
        <taxon>Monogononta</taxon>
        <taxon>Pseudotrocha</taxon>
        <taxon>Ploima</taxon>
        <taxon>Brachionidae</taxon>
        <taxon>Brachionus</taxon>
    </lineage>
</organism>
<dbReference type="Proteomes" id="UP000276133">
    <property type="component" value="Unassembled WGS sequence"/>
</dbReference>
<comment type="caution">
    <text evidence="1">The sequence shown here is derived from an EMBL/GenBank/DDBJ whole genome shotgun (WGS) entry which is preliminary data.</text>
</comment>
<keyword evidence="2" id="KW-1185">Reference proteome</keyword>
<accession>A0A3M7QWH2</accession>
<dbReference type="EMBL" id="REGN01004976">
    <property type="protein sequence ID" value="RNA15328.1"/>
    <property type="molecule type" value="Genomic_DNA"/>
</dbReference>
<reference evidence="1 2" key="1">
    <citation type="journal article" date="2018" name="Sci. Rep.">
        <title>Genomic signatures of local adaptation to the degree of environmental predictability in rotifers.</title>
        <authorList>
            <person name="Franch-Gras L."/>
            <person name="Hahn C."/>
            <person name="Garcia-Roger E.M."/>
            <person name="Carmona M.J."/>
            <person name="Serra M."/>
            <person name="Gomez A."/>
        </authorList>
    </citation>
    <scope>NUCLEOTIDE SEQUENCE [LARGE SCALE GENOMIC DNA]</scope>
    <source>
        <strain evidence="1">HYR1</strain>
    </source>
</reference>
<gene>
    <name evidence="1" type="ORF">BpHYR1_025907</name>
</gene>
<evidence type="ECO:0000313" key="1">
    <source>
        <dbReference type="EMBL" id="RNA15328.1"/>
    </source>
</evidence>
<sequence>MIYVNNSNLPTGLFWLNETVRHNEDKNDIPNESNDFKKKGKALRLRSDSRKILKSLAYNILEHESLI</sequence>
<proteinExistence type="predicted"/>
<dbReference type="AlphaFoldDB" id="A0A3M7QWH2"/>